<evidence type="ECO:0000313" key="3">
    <source>
        <dbReference type="EMBL" id="SFT87646.1"/>
    </source>
</evidence>
<evidence type="ECO:0000313" key="4">
    <source>
        <dbReference type="Proteomes" id="UP000199546"/>
    </source>
</evidence>
<dbReference type="STRING" id="1296565.SAMN05660657_03664"/>
<gene>
    <name evidence="3" type="ORF">SAMN05660657_03664</name>
</gene>
<evidence type="ECO:0000256" key="1">
    <source>
        <dbReference type="SAM" id="MobiDB-lite"/>
    </source>
</evidence>
<dbReference type="AlphaFoldDB" id="A0A1I7BKE8"/>
<dbReference type="InterPro" id="IPR036291">
    <property type="entry name" value="NAD(P)-bd_dom_sf"/>
</dbReference>
<dbReference type="InterPro" id="IPR016040">
    <property type="entry name" value="NAD(P)-bd_dom"/>
</dbReference>
<protein>
    <submittedName>
        <fullName evidence="3">NADH(P)-binding</fullName>
    </submittedName>
</protein>
<name>A0A1I7BKE8_9ACTN</name>
<sequence length="173" mass="17940">MDGQPVSVGRSRMRLRKTSIAASPPNRPSVESITAAGATRPPGANGSVGAAVCRALVERSAQVRAVVRRGGSAPALDGVTEHVGDPTDEGLARDATRGADAVVTTVHPMDWSREVQHRVGVGSLTLPARVSRDAGVARDQADVTTITAEDVARALGEEPAGDPALPGWRRWLG</sequence>
<reference evidence="4" key="1">
    <citation type="submission" date="2016-10" db="EMBL/GenBank/DDBJ databases">
        <authorList>
            <person name="Varghese N."/>
            <person name="Submissions S."/>
        </authorList>
    </citation>
    <scope>NUCLEOTIDE SEQUENCE [LARGE SCALE GENOMIC DNA]</scope>
    <source>
        <strain evidence="4">DSM 46136</strain>
    </source>
</reference>
<accession>A0A1I7BKE8</accession>
<organism evidence="3 4">
    <name type="scientific">Geodermatophilus amargosae</name>
    <dbReference type="NCBI Taxonomy" id="1296565"/>
    <lineage>
        <taxon>Bacteria</taxon>
        <taxon>Bacillati</taxon>
        <taxon>Actinomycetota</taxon>
        <taxon>Actinomycetes</taxon>
        <taxon>Geodermatophilales</taxon>
        <taxon>Geodermatophilaceae</taxon>
        <taxon>Geodermatophilus</taxon>
    </lineage>
</organism>
<dbReference type="EMBL" id="FPBA01000014">
    <property type="protein sequence ID" value="SFT87646.1"/>
    <property type="molecule type" value="Genomic_DNA"/>
</dbReference>
<keyword evidence="4" id="KW-1185">Reference proteome</keyword>
<proteinExistence type="predicted"/>
<feature type="compositionally biased region" description="Basic and acidic residues" evidence="1">
    <location>
        <begin position="79"/>
        <end position="94"/>
    </location>
</feature>
<feature type="domain" description="NAD(P)-binding" evidence="2">
    <location>
        <begin position="43"/>
        <end position="107"/>
    </location>
</feature>
<dbReference type="SUPFAM" id="SSF51735">
    <property type="entry name" value="NAD(P)-binding Rossmann-fold domains"/>
    <property type="match status" value="1"/>
</dbReference>
<dbReference type="Proteomes" id="UP000199546">
    <property type="component" value="Unassembled WGS sequence"/>
</dbReference>
<feature type="region of interest" description="Disordered" evidence="1">
    <location>
        <begin position="74"/>
        <end position="94"/>
    </location>
</feature>
<dbReference type="RefSeq" id="WP_245784808.1">
    <property type="nucleotide sequence ID" value="NZ_FPBA01000014.1"/>
</dbReference>
<dbReference type="Pfam" id="PF13460">
    <property type="entry name" value="NAD_binding_10"/>
    <property type="match status" value="1"/>
</dbReference>
<evidence type="ECO:0000259" key="2">
    <source>
        <dbReference type="Pfam" id="PF13460"/>
    </source>
</evidence>
<dbReference type="Gene3D" id="3.40.50.720">
    <property type="entry name" value="NAD(P)-binding Rossmann-like Domain"/>
    <property type="match status" value="1"/>
</dbReference>
<feature type="region of interest" description="Disordered" evidence="1">
    <location>
        <begin position="1"/>
        <end position="45"/>
    </location>
</feature>